<dbReference type="InterPro" id="IPR011008">
    <property type="entry name" value="Dimeric_a/b-barrel"/>
</dbReference>
<feature type="domain" description="ABM" evidence="1">
    <location>
        <begin position="4"/>
        <end position="94"/>
    </location>
</feature>
<organism evidence="2 3">
    <name type="scientific">Ruegeria denitrificans</name>
    <dbReference type="NCBI Taxonomy" id="1715692"/>
    <lineage>
        <taxon>Bacteria</taxon>
        <taxon>Pseudomonadati</taxon>
        <taxon>Pseudomonadota</taxon>
        <taxon>Alphaproteobacteria</taxon>
        <taxon>Rhodobacterales</taxon>
        <taxon>Roseobacteraceae</taxon>
        <taxon>Ruegeria</taxon>
    </lineage>
</organism>
<gene>
    <name evidence="2" type="ORF">RUE5091_02853</name>
</gene>
<evidence type="ECO:0000313" key="2">
    <source>
        <dbReference type="EMBL" id="CUK06551.1"/>
    </source>
</evidence>
<dbReference type="GO" id="GO:0004497">
    <property type="term" value="F:monooxygenase activity"/>
    <property type="evidence" value="ECO:0007669"/>
    <property type="project" value="UniProtKB-KW"/>
</dbReference>
<keyword evidence="2" id="KW-0560">Oxidoreductase</keyword>
<protein>
    <submittedName>
        <fullName evidence="2">Antibiotic biosynthesis monooxygenase</fullName>
    </submittedName>
</protein>
<dbReference type="OrthoDB" id="287932at2"/>
<dbReference type="Gene3D" id="3.30.70.100">
    <property type="match status" value="1"/>
</dbReference>
<evidence type="ECO:0000313" key="3">
    <source>
        <dbReference type="Proteomes" id="UP000051260"/>
    </source>
</evidence>
<dbReference type="PROSITE" id="PS51725">
    <property type="entry name" value="ABM"/>
    <property type="match status" value="1"/>
</dbReference>
<evidence type="ECO:0000259" key="1">
    <source>
        <dbReference type="PROSITE" id="PS51725"/>
    </source>
</evidence>
<dbReference type="STRING" id="1715692.RUE5091_02853"/>
<name>A0A0P1IDD4_9RHOB</name>
<sequence length="94" mass="10527">MNEIVIIARIVPEDGQSDLVRAAIEELAFASREEAGNKGYDVFVSPHRRSEFLIHEIWSGAQAIINHGRMSHMVRFKEAVNGKAQISVQKLAKL</sequence>
<dbReference type="InterPro" id="IPR007138">
    <property type="entry name" value="ABM_dom"/>
</dbReference>
<keyword evidence="3" id="KW-1185">Reference proteome</keyword>
<keyword evidence="2" id="KW-0503">Monooxygenase</keyword>
<dbReference type="RefSeq" id="WP_058282528.1">
    <property type="nucleotide sequence ID" value="NZ_CYUD01000008.1"/>
</dbReference>
<dbReference type="Pfam" id="PF03992">
    <property type="entry name" value="ABM"/>
    <property type="match status" value="1"/>
</dbReference>
<accession>A0A0P1IDD4</accession>
<dbReference type="EMBL" id="CYUD01000008">
    <property type="protein sequence ID" value="CUK06551.1"/>
    <property type="molecule type" value="Genomic_DNA"/>
</dbReference>
<dbReference type="SUPFAM" id="SSF54909">
    <property type="entry name" value="Dimeric alpha+beta barrel"/>
    <property type="match status" value="1"/>
</dbReference>
<reference evidence="3" key="1">
    <citation type="submission" date="2015-09" db="EMBL/GenBank/DDBJ databases">
        <authorList>
            <person name="Rodrigo-Torres L."/>
            <person name="Arahal D.R."/>
        </authorList>
    </citation>
    <scope>NUCLEOTIDE SEQUENCE [LARGE SCALE GENOMIC DNA]</scope>
    <source>
        <strain evidence="3">CECT 5091</strain>
    </source>
</reference>
<dbReference type="AlphaFoldDB" id="A0A0P1IDD4"/>
<dbReference type="Proteomes" id="UP000051260">
    <property type="component" value="Unassembled WGS sequence"/>
</dbReference>
<proteinExistence type="predicted"/>